<feature type="transmembrane region" description="Helical" evidence="9">
    <location>
        <begin position="92"/>
        <end position="113"/>
    </location>
</feature>
<dbReference type="InterPro" id="IPR035906">
    <property type="entry name" value="MetI-like_sf"/>
</dbReference>
<dbReference type="RefSeq" id="WP_379702011.1">
    <property type="nucleotide sequence ID" value="NZ_JBHTAT010000001.1"/>
</dbReference>
<evidence type="ECO:0000256" key="3">
    <source>
        <dbReference type="ARBA" id="ARBA00022448"/>
    </source>
</evidence>
<feature type="transmembrane region" description="Helical" evidence="9">
    <location>
        <begin position="27"/>
        <end position="47"/>
    </location>
</feature>
<evidence type="ECO:0000313" key="11">
    <source>
        <dbReference type="EMBL" id="MFC7253903.1"/>
    </source>
</evidence>
<accession>A0ABD5ZTC1</accession>
<evidence type="ECO:0000259" key="10">
    <source>
        <dbReference type="PROSITE" id="PS50928"/>
    </source>
</evidence>
<dbReference type="PROSITE" id="PS50928">
    <property type="entry name" value="ABC_TM1"/>
    <property type="match status" value="1"/>
</dbReference>
<evidence type="ECO:0000256" key="6">
    <source>
        <dbReference type="ARBA" id="ARBA00022692"/>
    </source>
</evidence>
<evidence type="ECO:0000256" key="2">
    <source>
        <dbReference type="ARBA" id="ARBA00009047"/>
    </source>
</evidence>
<keyword evidence="6 9" id="KW-0812">Transmembrane</keyword>
<dbReference type="CDD" id="cd06261">
    <property type="entry name" value="TM_PBP2"/>
    <property type="match status" value="1"/>
</dbReference>
<keyword evidence="4" id="KW-1003">Cell membrane</keyword>
<organism evidence="11 12">
    <name type="scientific">Haloplanus litoreus</name>
    <dbReference type="NCBI Taxonomy" id="767515"/>
    <lineage>
        <taxon>Archaea</taxon>
        <taxon>Methanobacteriati</taxon>
        <taxon>Methanobacteriota</taxon>
        <taxon>Stenosarchaea group</taxon>
        <taxon>Halobacteria</taxon>
        <taxon>Halobacteriales</taxon>
        <taxon>Haloferacaceae</taxon>
        <taxon>Haloplanus</taxon>
    </lineage>
</organism>
<name>A0ABD5ZTC1_9EURY</name>
<gene>
    <name evidence="11" type="ORF">ACFQKE_01040</name>
</gene>
<protein>
    <submittedName>
        <fullName evidence="11">Carbohydrate ABC transporter permease</fullName>
    </submittedName>
</protein>
<reference evidence="11 12" key="1">
    <citation type="journal article" date="2019" name="Int. J. Syst. Evol. Microbiol.">
        <title>The Global Catalogue of Microorganisms (GCM) 10K type strain sequencing project: providing services to taxonomists for standard genome sequencing and annotation.</title>
        <authorList>
            <consortium name="The Broad Institute Genomics Platform"/>
            <consortium name="The Broad Institute Genome Sequencing Center for Infectious Disease"/>
            <person name="Wu L."/>
            <person name="Ma J."/>
        </authorList>
    </citation>
    <scope>NUCLEOTIDE SEQUENCE [LARGE SCALE GENOMIC DNA]</scope>
    <source>
        <strain evidence="11 12">GX21</strain>
    </source>
</reference>
<sequence length="294" mass="32242">MSVVEWTRHRLAGTTDEPVSLRGAFRVIGVTSFVSIALVTTLFPLYWTVNTSFKPAAETQTFPPTFTPETFTVSPYVDVLTGAGSSVLANSVIVSVGATVLAMVIGVPAGYAYARNPGKVGGKHLAFWILSLRMFPPIAPILPLFFMFRQVGMIDTYPTMMLLYLTFNVPLVVWLMRSFFQDIPQAVEEAAIMDGYSRLEAFFKVSLPLVSPGIVTTTLLVWIFSWNEFQFALVFTRNAAQTYPVIIPSLVGGHATLWNQVAALSVIAMIPIIVISLLMQKRLVRGLTLGAVKG</sequence>
<dbReference type="SUPFAM" id="SSF161098">
    <property type="entry name" value="MetI-like"/>
    <property type="match status" value="1"/>
</dbReference>
<evidence type="ECO:0000313" key="12">
    <source>
        <dbReference type="Proteomes" id="UP001596434"/>
    </source>
</evidence>
<evidence type="ECO:0000256" key="1">
    <source>
        <dbReference type="ARBA" id="ARBA00004651"/>
    </source>
</evidence>
<keyword evidence="7 9" id="KW-1133">Transmembrane helix</keyword>
<proteinExistence type="inferred from homology"/>
<keyword evidence="12" id="KW-1185">Reference proteome</keyword>
<keyword evidence="8 9" id="KW-0472">Membrane</keyword>
<dbReference type="EMBL" id="JBHTAT010000001">
    <property type="protein sequence ID" value="MFC7253903.1"/>
    <property type="molecule type" value="Genomic_DNA"/>
</dbReference>
<feature type="transmembrane region" description="Helical" evidence="9">
    <location>
        <begin position="257"/>
        <end position="279"/>
    </location>
</feature>
<comment type="subcellular location">
    <subcellularLocation>
        <location evidence="1 9">Cell membrane</location>
        <topology evidence="1 9">Multi-pass membrane protein</topology>
    </subcellularLocation>
</comment>
<feature type="transmembrane region" description="Helical" evidence="9">
    <location>
        <begin position="160"/>
        <end position="180"/>
    </location>
</feature>
<dbReference type="Proteomes" id="UP001596434">
    <property type="component" value="Unassembled WGS sequence"/>
</dbReference>
<evidence type="ECO:0000256" key="5">
    <source>
        <dbReference type="ARBA" id="ARBA00022597"/>
    </source>
</evidence>
<dbReference type="Gene3D" id="1.10.3720.10">
    <property type="entry name" value="MetI-like"/>
    <property type="match status" value="1"/>
</dbReference>
<dbReference type="Pfam" id="PF00528">
    <property type="entry name" value="BPD_transp_1"/>
    <property type="match status" value="1"/>
</dbReference>
<dbReference type="PANTHER" id="PTHR32243">
    <property type="entry name" value="MALTOSE TRANSPORT SYSTEM PERMEASE-RELATED"/>
    <property type="match status" value="1"/>
</dbReference>
<feature type="transmembrane region" description="Helical" evidence="9">
    <location>
        <begin position="201"/>
        <end position="224"/>
    </location>
</feature>
<evidence type="ECO:0000256" key="8">
    <source>
        <dbReference type="ARBA" id="ARBA00023136"/>
    </source>
</evidence>
<dbReference type="GeneID" id="96952193"/>
<evidence type="ECO:0000256" key="4">
    <source>
        <dbReference type="ARBA" id="ARBA00022475"/>
    </source>
</evidence>
<feature type="transmembrane region" description="Helical" evidence="9">
    <location>
        <begin position="125"/>
        <end position="148"/>
    </location>
</feature>
<evidence type="ECO:0000256" key="7">
    <source>
        <dbReference type="ARBA" id="ARBA00022989"/>
    </source>
</evidence>
<dbReference type="PANTHER" id="PTHR32243:SF50">
    <property type="entry name" value="MALTOSE_MALTODEXTRIN TRANSPORT SYSTEM PERMEASE PROTEIN MALG"/>
    <property type="match status" value="1"/>
</dbReference>
<evidence type="ECO:0000256" key="9">
    <source>
        <dbReference type="RuleBase" id="RU363032"/>
    </source>
</evidence>
<keyword evidence="3 9" id="KW-0813">Transport</keyword>
<dbReference type="GO" id="GO:0005886">
    <property type="term" value="C:plasma membrane"/>
    <property type="evidence" value="ECO:0007669"/>
    <property type="project" value="UniProtKB-SubCell"/>
</dbReference>
<comment type="caution">
    <text evidence="11">The sequence shown here is derived from an EMBL/GenBank/DDBJ whole genome shotgun (WGS) entry which is preliminary data.</text>
</comment>
<feature type="domain" description="ABC transmembrane type-1" evidence="10">
    <location>
        <begin position="88"/>
        <end position="279"/>
    </location>
</feature>
<dbReference type="AlphaFoldDB" id="A0ABD5ZTC1"/>
<dbReference type="InterPro" id="IPR000515">
    <property type="entry name" value="MetI-like"/>
</dbReference>
<comment type="similarity">
    <text evidence="2">Belongs to the binding-protein-dependent transport system permease family. MalFG subfamily.</text>
</comment>
<keyword evidence="5" id="KW-0762">Sugar transport</keyword>
<dbReference type="InterPro" id="IPR050901">
    <property type="entry name" value="BP-dep_ABC_trans_perm"/>
</dbReference>